<dbReference type="EMBL" id="JBEDUW010000001">
    <property type="protein sequence ID" value="KAK9951683.1"/>
    <property type="molecule type" value="Genomic_DNA"/>
</dbReference>
<protein>
    <submittedName>
        <fullName evidence="2">Uncharacterized protein</fullName>
    </submittedName>
</protein>
<dbReference type="AlphaFoldDB" id="A0AAW1YSW3"/>
<gene>
    <name evidence="2" type="ORF">M0R45_007119</name>
</gene>
<evidence type="ECO:0000313" key="3">
    <source>
        <dbReference type="Proteomes" id="UP001457282"/>
    </source>
</evidence>
<evidence type="ECO:0000313" key="2">
    <source>
        <dbReference type="EMBL" id="KAK9951683.1"/>
    </source>
</evidence>
<evidence type="ECO:0000256" key="1">
    <source>
        <dbReference type="SAM" id="MobiDB-lite"/>
    </source>
</evidence>
<name>A0AAW1YSW3_RUBAR</name>
<proteinExistence type="predicted"/>
<dbReference type="Proteomes" id="UP001457282">
    <property type="component" value="Unassembled WGS sequence"/>
</dbReference>
<keyword evidence="3" id="KW-1185">Reference proteome</keyword>
<sequence>MDVPKPRHRARICSAACPSLSPAIPTVTQAPPCFTQSRAVELSSPPSPSQLSRTRPSLPWTRAQPVLSSTIIQAQTRVLTQARRHFCSVPSHVASSPSSSAFAANTATSAPSINSFALPFRLCSQPPERGVKLLGFEKRRRLRGNDEAMVTVGRDVFGFGFGCMIEKAERLG</sequence>
<comment type="caution">
    <text evidence="2">The sequence shown here is derived from an EMBL/GenBank/DDBJ whole genome shotgun (WGS) entry which is preliminary data.</text>
</comment>
<reference evidence="2 3" key="1">
    <citation type="journal article" date="2023" name="G3 (Bethesda)">
        <title>A chromosome-length genome assembly and annotation of blackberry (Rubus argutus, cv. 'Hillquist').</title>
        <authorList>
            <person name="Bruna T."/>
            <person name="Aryal R."/>
            <person name="Dudchenko O."/>
            <person name="Sargent D.J."/>
            <person name="Mead D."/>
            <person name="Buti M."/>
            <person name="Cavallini A."/>
            <person name="Hytonen T."/>
            <person name="Andres J."/>
            <person name="Pham M."/>
            <person name="Weisz D."/>
            <person name="Mascagni F."/>
            <person name="Usai G."/>
            <person name="Natali L."/>
            <person name="Bassil N."/>
            <person name="Fernandez G.E."/>
            <person name="Lomsadze A."/>
            <person name="Armour M."/>
            <person name="Olukolu B."/>
            <person name="Poorten T."/>
            <person name="Britton C."/>
            <person name="Davik J."/>
            <person name="Ashrafi H."/>
            <person name="Aiden E.L."/>
            <person name="Borodovsky M."/>
            <person name="Worthington M."/>
        </authorList>
    </citation>
    <scope>NUCLEOTIDE SEQUENCE [LARGE SCALE GENOMIC DNA]</scope>
    <source>
        <strain evidence="2">PI 553951</strain>
    </source>
</reference>
<organism evidence="2 3">
    <name type="scientific">Rubus argutus</name>
    <name type="common">Southern blackberry</name>
    <dbReference type="NCBI Taxonomy" id="59490"/>
    <lineage>
        <taxon>Eukaryota</taxon>
        <taxon>Viridiplantae</taxon>
        <taxon>Streptophyta</taxon>
        <taxon>Embryophyta</taxon>
        <taxon>Tracheophyta</taxon>
        <taxon>Spermatophyta</taxon>
        <taxon>Magnoliopsida</taxon>
        <taxon>eudicotyledons</taxon>
        <taxon>Gunneridae</taxon>
        <taxon>Pentapetalae</taxon>
        <taxon>rosids</taxon>
        <taxon>fabids</taxon>
        <taxon>Rosales</taxon>
        <taxon>Rosaceae</taxon>
        <taxon>Rosoideae</taxon>
        <taxon>Rosoideae incertae sedis</taxon>
        <taxon>Rubus</taxon>
    </lineage>
</organism>
<accession>A0AAW1YSW3</accession>
<feature type="region of interest" description="Disordered" evidence="1">
    <location>
        <begin position="38"/>
        <end position="57"/>
    </location>
</feature>